<keyword evidence="2" id="KW-0812">Transmembrane</keyword>
<evidence type="ECO:0000256" key="2">
    <source>
        <dbReference type="SAM" id="Phobius"/>
    </source>
</evidence>
<feature type="region of interest" description="Disordered" evidence="1">
    <location>
        <begin position="93"/>
        <end position="166"/>
    </location>
</feature>
<gene>
    <name evidence="3" type="ORF">GTOL_13081</name>
</gene>
<feature type="transmembrane region" description="Helical" evidence="2">
    <location>
        <begin position="38"/>
        <end position="61"/>
    </location>
</feature>
<dbReference type="Pfam" id="PF14559">
    <property type="entry name" value="TPR_19"/>
    <property type="match status" value="1"/>
</dbReference>
<dbReference type="Proteomes" id="UP000742786">
    <property type="component" value="Unassembled WGS sequence"/>
</dbReference>
<sequence length="363" mass="39153">MSLVNKMLQDLDQRHASELEKQGISRHVRTLPAAPPAVSWKGIVLACLGALAGAFIVWLLLTWKQESKPIVPSPQATAPAVALAPSPVSVPLPSFPPDESAPPAAKVAPAPHKEVRSPAARSDRQEPALKLDRSLDANAAERHRASSATTAVDRGNASEVPFGNSIIEKQPRTAAISDASDAEYRKGMNLLRRGTLADAAVALRAALRIDAHHVAARQALLSLLVDQKQWNEAETIGLDGLALDQKQIGWAMLAARLQVERGDNPAALKTLDQYAPYAERNADYMGFHALLLQKAKRLPEAVERYRAALALKPGEGRWWYGLGLALEAGQHPTEAKDAYTQARNAGNLPADLAAQVEWKLKGQ</sequence>
<keyword evidence="2" id="KW-1133">Transmembrane helix</keyword>
<keyword evidence="2" id="KW-0472">Membrane</keyword>
<proteinExistence type="predicted"/>
<dbReference type="InterPro" id="IPR011990">
    <property type="entry name" value="TPR-like_helical_dom_sf"/>
</dbReference>
<feature type="compositionally biased region" description="Basic and acidic residues" evidence="1">
    <location>
        <begin position="111"/>
        <end position="144"/>
    </location>
</feature>
<dbReference type="Gene3D" id="1.25.40.10">
    <property type="entry name" value="Tetratricopeptide repeat domain"/>
    <property type="match status" value="2"/>
</dbReference>
<evidence type="ECO:0000313" key="3">
    <source>
        <dbReference type="EMBL" id="CAG4885198.1"/>
    </source>
</evidence>
<feature type="compositionally biased region" description="Low complexity" evidence="1">
    <location>
        <begin position="101"/>
        <end position="110"/>
    </location>
</feature>
<comment type="caution">
    <text evidence="3">The sequence shown here is derived from an EMBL/GenBank/DDBJ whole genome shotgun (WGS) entry which is preliminary data.</text>
</comment>
<accession>A0A916J737</accession>
<dbReference type="RefSeq" id="WP_220636966.1">
    <property type="nucleotide sequence ID" value="NZ_CAJQUM010000001.1"/>
</dbReference>
<organism evidence="3 4">
    <name type="scientific">Georgfuchsia toluolica</name>
    <dbReference type="NCBI Taxonomy" id="424218"/>
    <lineage>
        <taxon>Bacteria</taxon>
        <taxon>Pseudomonadati</taxon>
        <taxon>Pseudomonadota</taxon>
        <taxon>Betaproteobacteria</taxon>
        <taxon>Nitrosomonadales</taxon>
        <taxon>Sterolibacteriaceae</taxon>
        <taxon>Georgfuchsia</taxon>
    </lineage>
</organism>
<dbReference type="EMBL" id="CAJQUM010000001">
    <property type="protein sequence ID" value="CAG4885198.1"/>
    <property type="molecule type" value="Genomic_DNA"/>
</dbReference>
<reference evidence="3" key="1">
    <citation type="submission" date="2021-04" db="EMBL/GenBank/DDBJ databases">
        <authorList>
            <person name="Hornung B."/>
        </authorList>
    </citation>
    <scope>NUCLEOTIDE SEQUENCE</scope>
    <source>
        <strain evidence="3">G5G6</strain>
    </source>
</reference>
<name>A0A916J737_9PROT</name>
<dbReference type="AlphaFoldDB" id="A0A916J737"/>
<keyword evidence="4" id="KW-1185">Reference proteome</keyword>
<evidence type="ECO:0000313" key="4">
    <source>
        <dbReference type="Proteomes" id="UP000742786"/>
    </source>
</evidence>
<evidence type="ECO:0000256" key="1">
    <source>
        <dbReference type="SAM" id="MobiDB-lite"/>
    </source>
</evidence>
<protein>
    <submittedName>
        <fullName evidence="3">MSHA biogenesis protein MshN</fullName>
    </submittedName>
</protein>
<dbReference type="SUPFAM" id="SSF48452">
    <property type="entry name" value="TPR-like"/>
    <property type="match status" value="1"/>
</dbReference>